<organism evidence="3 4">
    <name type="scientific">Cereibacter ovatus</name>
    <dbReference type="NCBI Taxonomy" id="439529"/>
    <lineage>
        <taxon>Bacteria</taxon>
        <taxon>Pseudomonadati</taxon>
        <taxon>Pseudomonadota</taxon>
        <taxon>Alphaproteobacteria</taxon>
        <taxon>Rhodobacterales</taxon>
        <taxon>Paracoccaceae</taxon>
        <taxon>Cereibacter</taxon>
    </lineage>
</organism>
<dbReference type="PIRSF" id="PIRSF032126">
    <property type="entry name" value="F0F1_ATP_synthase_subunit_I"/>
    <property type="match status" value="1"/>
</dbReference>
<evidence type="ECO:0000256" key="1">
    <source>
        <dbReference type="PIRNR" id="PIRNR032126"/>
    </source>
</evidence>
<feature type="transmembrane region" description="Helical" evidence="2">
    <location>
        <begin position="40"/>
        <end position="60"/>
    </location>
</feature>
<dbReference type="OrthoDB" id="15401at2"/>
<dbReference type="Pfam" id="PF09527">
    <property type="entry name" value="ATPase_gene1"/>
    <property type="match status" value="1"/>
</dbReference>
<sequence length="115" mass="12139">MTDEPDPERLRALEARIAKAKGQTPEGRSTTGKALSQGEAAWRMVIELVTGVLIGLAIGYGLDELFGTRPIMLVIFALFGFAAGVRTMIGTARKMGEAAAAQMSAGKPDDETRGS</sequence>
<proteinExistence type="inferred from homology"/>
<evidence type="ECO:0000313" key="3">
    <source>
        <dbReference type="EMBL" id="SNX69383.1"/>
    </source>
</evidence>
<keyword evidence="2" id="KW-1133">Transmembrane helix</keyword>
<evidence type="ECO:0000256" key="2">
    <source>
        <dbReference type="SAM" id="Phobius"/>
    </source>
</evidence>
<accession>A0A285CQW9</accession>
<keyword evidence="1" id="KW-0813">Transport</keyword>
<keyword evidence="1" id="KW-0375">Hydrogen ion transport</keyword>
<dbReference type="GO" id="GO:1902600">
    <property type="term" value="P:proton transmembrane transport"/>
    <property type="evidence" value="ECO:0007669"/>
    <property type="project" value="UniProtKB-KW"/>
</dbReference>
<comment type="function">
    <text evidence="1">A possible function for this protein is to guide the assembly of the membrane sector of the ATPase enzyme complex.</text>
</comment>
<comment type="similarity">
    <text evidence="1">Belongs to the bacterial AtpI family.</text>
</comment>
<gene>
    <name evidence="3" type="ORF">SAMN05878503_10410</name>
</gene>
<name>A0A285CQW9_9RHOB</name>
<dbReference type="InterPro" id="IPR032820">
    <property type="entry name" value="ATPase_put"/>
</dbReference>
<feature type="transmembrane region" description="Helical" evidence="2">
    <location>
        <begin position="66"/>
        <end position="85"/>
    </location>
</feature>
<protein>
    <recommendedName>
        <fullName evidence="1">ATP synthase protein I</fullName>
    </recommendedName>
</protein>
<reference evidence="4" key="1">
    <citation type="submission" date="2017-08" db="EMBL/GenBank/DDBJ databases">
        <authorList>
            <person name="Varghese N."/>
            <person name="Submissions S."/>
        </authorList>
    </citation>
    <scope>NUCLEOTIDE SEQUENCE [LARGE SCALE GENOMIC DNA]</scope>
    <source>
        <strain evidence="4">JA234</strain>
    </source>
</reference>
<dbReference type="Proteomes" id="UP000219467">
    <property type="component" value="Unassembled WGS sequence"/>
</dbReference>
<dbReference type="RefSeq" id="WP_097029837.1">
    <property type="nucleotide sequence ID" value="NZ_OAOQ01000004.1"/>
</dbReference>
<dbReference type="AlphaFoldDB" id="A0A285CQW9"/>
<dbReference type="GO" id="GO:0045259">
    <property type="term" value="C:proton-transporting ATP synthase complex"/>
    <property type="evidence" value="ECO:0007669"/>
    <property type="project" value="UniProtKB-UniRule"/>
</dbReference>
<keyword evidence="1 2" id="KW-0472">Membrane</keyword>
<evidence type="ECO:0000313" key="4">
    <source>
        <dbReference type="Proteomes" id="UP000219467"/>
    </source>
</evidence>
<keyword evidence="2" id="KW-0812">Transmembrane</keyword>
<dbReference type="InterPro" id="IPR016989">
    <property type="entry name" value="Atp1_alphaprobac"/>
</dbReference>
<dbReference type="EMBL" id="OAOQ01000004">
    <property type="protein sequence ID" value="SNX69383.1"/>
    <property type="molecule type" value="Genomic_DNA"/>
</dbReference>
<keyword evidence="1" id="KW-0406">Ion transport</keyword>
<keyword evidence="4" id="KW-1185">Reference proteome</keyword>